<keyword evidence="6 12" id="KW-0418">Kinase</keyword>
<dbReference type="InterPro" id="IPR005467">
    <property type="entry name" value="His_kinase_dom"/>
</dbReference>
<dbReference type="PRINTS" id="PR00344">
    <property type="entry name" value="BCTRLSENSOR"/>
</dbReference>
<evidence type="ECO:0000256" key="10">
    <source>
        <dbReference type="SAM" id="Phobius"/>
    </source>
</evidence>
<keyword evidence="10" id="KW-1133">Transmembrane helix</keyword>
<dbReference type="CDD" id="cd00082">
    <property type="entry name" value="HisKA"/>
    <property type="match status" value="1"/>
</dbReference>
<dbReference type="PANTHER" id="PTHR43065:SF10">
    <property type="entry name" value="PEROXIDE STRESS-ACTIVATED HISTIDINE KINASE MAK3"/>
    <property type="match status" value="1"/>
</dbReference>
<keyword evidence="4" id="KW-0808">Transferase</keyword>
<evidence type="ECO:0000259" key="11">
    <source>
        <dbReference type="PROSITE" id="PS50109"/>
    </source>
</evidence>
<dbReference type="SUPFAM" id="SSF55874">
    <property type="entry name" value="ATPase domain of HSP90 chaperone/DNA topoisomerase II/histidine kinase"/>
    <property type="match status" value="1"/>
</dbReference>
<evidence type="ECO:0000256" key="1">
    <source>
        <dbReference type="ARBA" id="ARBA00000085"/>
    </source>
</evidence>
<dbReference type="InterPro" id="IPR036097">
    <property type="entry name" value="HisK_dim/P_sf"/>
</dbReference>
<comment type="catalytic activity">
    <reaction evidence="1">
        <text>ATP + protein L-histidine = ADP + protein N-phospho-L-histidine.</text>
        <dbReference type="EC" id="2.7.13.3"/>
    </reaction>
</comment>
<evidence type="ECO:0000313" key="13">
    <source>
        <dbReference type="Proteomes" id="UP000756860"/>
    </source>
</evidence>
<dbReference type="InterPro" id="IPR004358">
    <property type="entry name" value="Sig_transdc_His_kin-like_C"/>
</dbReference>
<name>A0ABS5SIV3_9BACT</name>
<comment type="caution">
    <text evidence="12">The sequence shown here is derived from an EMBL/GenBank/DDBJ whole genome shotgun (WGS) entry which is preliminary data.</text>
</comment>
<dbReference type="InterPro" id="IPR003661">
    <property type="entry name" value="HisK_dim/P_dom"/>
</dbReference>
<protein>
    <recommendedName>
        <fullName evidence="2">histidine kinase</fullName>
        <ecNumber evidence="2">2.7.13.3</ecNumber>
    </recommendedName>
</protein>
<dbReference type="RefSeq" id="WP_214176712.1">
    <property type="nucleotide sequence ID" value="NZ_JAHCVK010000015.1"/>
</dbReference>
<keyword evidence="10" id="KW-0812">Transmembrane</keyword>
<sequence length="367" mass="41040">MKRTDLLRLAFLAVAVVGISLLHYLTPLQRPMLHDIFQRLYYLPIILAAFWFGLRGGLISSLMVSFLYIPHVLFQWGHHSALELEKFLEILLYNVVGGITGFLCQQEETRRRQLEETARGLEESYRKLQHQADMIIGIEEQLRRAERLSALGELSAVLAHEIRNPLGSIRGTAEILRDDYRPGDRKYEFLEILFKETDRLNRVVEDFLGLARPVAAERETCDLVSELREVQSLLEGEAASRGVMLRLELADLPPVRGDREKLRQVFLNLALNGIQATVRGGSLTIRTAPLSVREGAPSRIELSFADTGAGIAPEQLTRIFEPFFTTKEGGTGLGLAIAQKIVESHGGTIDVTSEVGKGTTFVVQLPV</sequence>
<evidence type="ECO:0000256" key="4">
    <source>
        <dbReference type="ARBA" id="ARBA00022679"/>
    </source>
</evidence>
<feature type="transmembrane region" description="Helical" evidence="10">
    <location>
        <begin position="6"/>
        <end position="28"/>
    </location>
</feature>
<evidence type="ECO:0000256" key="9">
    <source>
        <dbReference type="SAM" id="Coils"/>
    </source>
</evidence>
<evidence type="ECO:0000256" key="2">
    <source>
        <dbReference type="ARBA" id="ARBA00012438"/>
    </source>
</evidence>
<dbReference type="EC" id="2.7.13.3" evidence="2"/>
<evidence type="ECO:0000256" key="7">
    <source>
        <dbReference type="ARBA" id="ARBA00022840"/>
    </source>
</evidence>
<keyword evidence="8" id="KW-0902">Two-component regulatory system</keyword>
<accession>A0ABS5SIV3</accession>
<evidence type="ECO:0000256" key="5">
    <source>
        <dbReference type="ARBA" id="ARBA00022741"/>
    </source>
</evidence>
<evidence type="ECO:0000256" key="3">
    <source>
        <dbReference type="ARBA" id="ARBA00022553"/>
    </source>
</evidence>
<dbReference type="InterPro" id="IPR036890">
    <property type="entry name" value="HATPase_C_sf"/>
</dbReference>
<organism evidence="12 13">
    <name type="scientific">Geomobilimonas luticola</name>
    <dbReference type="NCBI Taxonomy" id="1114878"/>
    <lineage>
        <taxon>Bacteria</taxon>
        <taxon>Pseudomonadati</taxon>
        <taxon>Thermodesulfobacteriota</taxon>
        <taxon>Desulfuromonadia</taxon>
        <taxon>Geobacterales</taxon>
        <taxon>Geobacteraceae</taxon>
        <taxon>Geomobilimonas</taxon>
    </lineage>
</organism>
<keyword evidence="9" id="KW-0175">Coiled coil</keyword>
<keyword evidence="3" id="KW-0597">Phosphoprotein</keyword>
<keyword evidence="5" id="KW-0547">Nucleotide-binding</keyword>
<dbReference type="GO" id="GO:0016301">
    <property type="term" value="F:kinase activity"/>
    <property type="evidence" value="ECO:0007669"/>
    <property type="project" value="UniProtKB-KW"/>
</dbReference>
<dbReference type="SUPFAM" id="SSF47384">
    <property type="entry name" value="Homodimeric domain of signal transducing histidine kinase"/>
    <property type="match status" value="1"/>
</dbReference>
<reference evidence="12 13" key="1">
    <citation type="submission" date="2021-05" db="EMBL/GenBank/DDBJ databases">
        <title>The draft genome of Geobacter luticola JCM 17780.</title>
        <authorList>
            <person name="Xu Z."/>
            <person name="Masuda Y."/>
            <person name="Itoh H."/>
            <person name="Senoo K."/>
        </authorList>
    </citation>
    <scope>NUCLEOTIDE SEQUENCE [LARGE SCALE GENOMIC DNA]</scope>
    <source>
        <strain evidence="12 13">JCM 17780</strain>
    </source>
</reference>
<dbReference type="SMART" id="SM00388">
    <property type="entry name" value="HisKA"/>
    <property type="match status" value="1"/>
</dbReference>
<dbReference type="Pfam" id="PF02518">
    <property type="entry name" value="HATPase_c"/>
    <property type="match status" value="1"/>
</dbReference>
<dbReference type="InterPro" id="IPR003594">
    <property type="entry name" value="HATPase_dom"/>
</dbReference>
<dbReference type="PANTHER" id="PTHR43065">
    <property type="entry name" value="SENSOR HISTIDINE KINASE"/>
    <property type="match status" value="1"/>
</dbReference>
<evidence type="ECO:0000256" key="8">
    <source>
        <dbReference type="ARBA" id="ARBA00023012"/>
    </source>
</evidence>
<dbReference type="Proteomes" id="UP000756860">
    <property type="component" value="Unassembled WGS sequence"/>
</dbReference>
<feature type="domain" description="Histidine kinase" evidence="11">
    <location>
        <begin position="157"/>
        <end position="367"/>
    </location>
</feature>
<dbReference type="EMBL" id="JAHCVK010000015">
    <property type="protein sequence ID" value="MBT0654704.1"/>
    <property type="molecule type" value="Genomic_DNA"/>
</dbReference>
<proteinExistence type="predicted"/>
<dbReference type="Gene3D" id="1.10.287.130">
    <property type="match status" value="1"/>
</dbReference>
<dbReference type="PROSITE" id="PS50109">
    <property type="entry name" value="HIS_KIN"/>
    <property type="match status" value="1"/>
</dbReference>
<keyword evidence="7" id="KW-0067">ATP-binding</keyword>
<dbReference type="Pfam" id="PF00512">
    <property type="entry name" value="HisKA"/>
    <property type="match status" value="1"/>
</dbReference>
<keyword evidence="13" id="KW-1185">Reference proteome</keyword>
<keyword evidence="10" id="KW-0472">Membrane</keyword>
<dbReference type="Gene3D" id="3.30.565.10">
    <property type="entry name" value="Histidine kinase-like ATPase, C-terminal domain"/>
    <property type="match status" value="1"/>
</dbReference>
<feature type="coiled-coil region" evidence="9">
    <location>
        <begin position="104"/>
        <end position="131"/>
    </location>
</feature>
<evidence type="ECO:0000256" key="6">
    <source>
        <dbReference type="ARBA" id="ARBA00022777"/>
    </source>
</evidence>
<evidence type="ECO:0000313" key="12">
    <source>
        <dbReference type="EMBL" id="MBT0654704.1"/>
    </source>
</evidence>
<gene>
    <name evidence="12" type="ORF">KI810_16750</name>
</gene>
<dbReference type="SMART" id="SM00387">
    <property type="entry name" value="HATPase_c"/>
    <property type="match status" value="1"/>
</dbReference>
<feature type="transmembrane region" description="Helical" evidence="10">
    <location>
        <begin position="40"/>
        <end position="67"/>
    </location>
</feature>